<sequence length="180" mass="20639">MKILNEREAFLLDFEVLQHLKDYKEKYNWLFSAEDDAKFKGRKKRFTGAGLGLEVMTRDVLLYTELRSAANITSKLVLLELMTYLNTLDLMKIEKLQIVNSLPRSMVHLYGLVEECDQRFDEATCEALLEKVNELVPLPEEEEAEEEEAEAEEEAVEEAVAGADAAETEEVSEEIKMEVD</sequence>
<gene>
    <name evidence="8" type="ORF">PUMCH_001700</name>
</gene>
<evidence type="ECO:0000256" key="7">
    <source>
        <dbReference type="SAM" id="MobiDB-lite"/>
    </source>
</evidence>
<evidence type="ECO:0000256" key="2">
    <source>
        <dbReference type="ARBA" id="ARBA00006898"/>
    </source>
</evidence>
<evidence type="ECO:0000313" key="8">
    <source>
        <dbReference type="EMBL" id="WPK24426.1"/>
    </source>
</evidence>
<evidence type="ECO:0000256" key="4">
    <source>
        <dbReference type="ARBA" id="ARBA00022478"/>
    </source>
</evidence>
<name>A0AAX4H882_9ASCO</name>
<proteinExistence type="inferred from homology"/>
<evidence type="ECO:0000256" key="1">
    <source>
        <dbReference type="ARBA" id="ARBA00004123"/>
    </source>
</evidence>
<dbReference type="GO" id="GO:0006384">
    <property type="term" value="P:transcription initiation at RNA polymerase III promoter"/>
    <property type="evidence" value="ECO:0007669"/>
    <property type="project" value="InterPro"/>
</dbReference>
<feature type="region of interest" description="Disordered" evidence="7">
    <location>
        <begin position="137"/>
        <end position="180"/>
    </location>
</feature>
<protein>
    <recommendedName>
        <fullName evidence="3">DNA-directed RNA polymerase III subunit RPC9</fullName>
    </recommendedName>
</protein>
<dbReference type="PANTHER" id="PTHR15561">
    <property type="entry name" value="CALCITONIN GENE-RELATED PEPTIDE-RECEPTOR COMPONENT PROTEIN"/>
    <property type="match status" value="1"/>
</dbReference>
<evidence type="ECO:0000313" key="9">
    <source>
        <dbReference type="Proteomes" id="UP001338582"/>
    </source>
</evidence>
<dbReference type="EMBL" id="CP138895">
    <property type="protein sequence ID" value="WPK24426.1"/>
    <property type="molecule type" value="Genomic_DNA"/>
</dbReference>
<dbReference type="RefSeq" id="XP_062876809.1">
    <property type="nucleotide sequence ID" value="XM_063020739.1"/>
</dbReference>
<dbReference type="InterPro" id="IPR010997">
    <property type="entry name" value="HRDC-like_sf"/>
</dbReference>
<dbReference type="InterPro" id="IPR005574">
    <property type="entry name" value="Rpb4/RPC9"/>
</dbReference>
<dbReference type="KEGG" id="asau:88172765"/>
<dbReference type="GO" id="GO:0005666">
    <property type="term" value="C:RNA polymerase III complex"/>
    <property type="evidence" value="ECO:0007669"/>
    <property type="project" value="InterPro"/>
</dbReference>
<evidence type="ECO:0000256" key="5">
    <source>
        <dbReference type="ARBA" id="ARBA00023163"/>
    </source>
</evidence>
<keyword evidence="6" id="KW-0539">Nucleus</keyword>
<dbReference type="GO" id="GO:0000166">
    <property type="term" value="F:nucleotide binding"/>
    <property type="evidence" value="ECO:0007669"/>
    <property type="project" value="InterPro"/>
</dbReference>
<keyword evidence="5" id="KW-0804">Transcription</keyword>
<dbReference type="PANTHER" id="PTHR15561:SF0">
    <property type="entry name" value="DNA-DIRECTED RNA POLYMERASE III SUBUNIT RPC9"/>
    <property type="match status" value="1"/>
</dbReference>
<reference evidence="8 9" key="1">
    <citation type="submission" date="2023-10" db="EMBL/GenBank/DDBJ databases">
        <title>Draft Genome Sequence of Candida saopaulonensis from a very Premature Infant with Sepsis.</title>
        <authorList>
            <person name="Ning Y."/>
            <person name="Dai R."/>
            <person name="Xiao M."/>
            <person name="Xu Y."/>
            <person name="Yan Q."/>
            <person name="Zhang L."/>
        </authorList>
    </citation>
    <scope>NUCLEOTIDE SEQUENCE [LARGE SCALE GENOMIC DNA]</scope>
    <source>
        <strain evidence="8 9">19XY460</strain>
    </source>
</reference>
<dbReference type="Gene3D" id="1.20.1250.40">
    <property type="match status" value="1"/>
</dbReference>
<dbReference type="AlphaFoldDB" id="A0AAX4H882"/>
<comment type="similarity">
    <text evidence="2">Belongs to the eukaryotic RPC9 RNA polymerase subunit family.</text>
</comment>
<keyword evidence="9" id="KW-1185">Reference proteome</keyword>
<dbReference type="SUPFAM" id="SSF47819">
    <property type="entry name" value="HRDC-like"/>
    <property type="match status" value="1"/>
</dbReference>
<evidence type="ECO:0000256" key="6">
    <source>
        <dbReference type="ARBA" id="ARBA00023242"/>
    </source>
</evidence>
<keyword evidence="4" id="KW-0240">DNA-directed RNA polymerase</keyword>
<accession>A0AAX4H882</accession>
<comment type="subcellular location">
    <subcellularLocation>
        <location evidence="1">Nucleus</location>
    </subcellularLocation>
</comment>
<dbReference type="GeneID" id="88172765"/>
<dbReference type="InterPro" id="IPR038324">
    <property type="entry name" value="Rpb4/RPC9_sf"/>
</dbReference>
<dbReference type="Proteomes" id="UP001338582">
    <property type="component" value="Chromosome 2"/>
</dbReference>
<feature type="compositionally biased region" description="Acidic residues" evidence="7">
    <location>
        <begin position="139"/>
        <end position="157"/>
    </location>
</feature>
<organism evidence="8 9">
    <name type="scientific">Australozyma saopauloensis</name>
    <dbReference type="NCBI Taxonomy" id="291208"/>
    <lineage>
        <taxon>Eukaryota</taxon>
        <taxon>Fungi</taxon>
        <taxon>Dikarya</taxon>
        <taxon>Ascomycota</taxon>
        <taxon>Saccharomycotina</taxon>
        <taxon>Pichiomycetes</taxon>
        <taxon>Metschnikowiaceae</taxon>
        <taxon>Australozyma</taxon>
    </lineage>
</organism>
<dbReference type="InterPro" id="IPR038846">
    <property type="entry name" value="RPC9"/>
</dbReference>
<evidence type="ECO:0000256" key="3">
    <source>
        <dbReference type="ARBA" id="ARBA00016672"/>
    </source>
</evidence>
<dbReference type="Pfam" id="PF03874">
    <property type="entry name" value="RNA_pol_Rpb4"/>
    <property type="match status" value="1"/>
</dbReference>